<organism evidence="7 8">
    <name type="scientific">Pandoraea cepalis</name>
    <dbReference type="NCBI Taxonomy" id="2508294"/>
    <lineage>
        <taxon>Bacteria</taxon>
        <taxon>Pseudomonadati</taxon>
        <taxon>Pseudomonadota</taxon>
        <taxon>Betaproteobacteria</taxon>
        <taxon>Burkholderiales</taxon>
        <taxon>Burkholderiaceae</taxon>
        <taxon>Pandoraea</taxon>
    </lineage>
</organism>
<dbReference type="InterPro" id="IPR006140">
    <property type="entry name" value="D-isomer_DH_NAD-bd"/>
</dbReference>
<dbReference type="Gene3D" id="3.40.50.720">
    <property type="entry name" value="NAD(P)-binding Rossmann-like Domain"/>
    <property type="match status" value="2"/>
</dbReference>
<dbReference type="Pfam" id="PF02826">
    <property type="entry name" value="2-Hacid_dh_C"/>
    <property type="match status" value="1"/>
</dbReference>
<dbReference type="CDD" id="cd12162">
    <property type="entry name" value="2-Hacid_dh_4"/>
    <property type="match status" value="1"/>
</dbReference>
<dbReference type="PANTHER" id="PTHR43761">
    <property type="entry name" value="D-ISOMER SPECIFIC 2-HYDROXYACID DEHYDROGENASE FAMILY PROTEIN (AFU_ORTHOLOGUE AFUA_1G13630)"/>
    <property type="match status" value="1"/>
</dbReference>
<dbReference type="Proteomes" id="UP000396788">
    <property type="component" value="Unassembled WGS sequence"/>
</dbReference>
<dbReference type="InterPro" id="IPR029753">
    <property type="entry name" value="D-isomer_DH_CS"/>
</dbReference>
<dbReference type="RefSeq" id="WP_174966661.1">
    <property type="nucleotide sequence ID" value="NZ_CABPRY010000005.1"/>
</dbReference>
<dbReference type="Pfam" id="PF00389">
    <property type="entry name" value="2-Hacid_dh"/>
    <property type="match status" value="1"/>
</dbReference>
<dbReference type="InterPro" id="IPR006139">
    <property type="entry name" value="D-isomer_2_OHA_DH_cat_dom"/>
</dbReference>
<dbReference type="EC" id="1.1.1.29" evidence="7"/>
<reference evidence="7 8" key="1">
    <citation type="submission" date="2019-08" db="EMBL/GenBank/DDBJ databases">
        <authorList>
            <person name="Peeters C."/>
        </authorList>
    </citation>
    <scope>NUCLEOTIDE SEQUENCE [LARGE SCALE GENOMIC DNA]</scope>
    <source>
        <strain evidence="7 8">LMG 31107</strain>
    </source>
</reference>
<evidence type="ECO:0000256" key="4">
    <source>
        <dbReference type="RuleBase" id="RU003719"/>
    </source>
</evidence>
<keyword evidence="2 4" id="KW-0560">Oxidoreductase</keyword>
<evidence type="ECO:0000256" key="2">
    <source>
        <dbReference type="ARBA" id="ARBA00023002"/>
    </source>
</evidence>
<feature type="domain" description="D-isomer specific 2-hydroxyacid dehydrogenase NAD-binding" evidence="6">
    <location>
        <begin position="112"/>
        <end position="292"/>
    </location>
</feature>
<protein>
    <submittedName>
        <fullName evidence="7">Glycerate dehydrogenase</fullName>
        <ecNumber evidence="7">1.1.1.29</ecNumber>
    </submittedName>
</protein>
<dbReference type="SUPFAM" id="SSF52283">
    <property type="entry name" value="Formate/glycerate dehydrogenase catalytic domain-like"/>
    <property type="match status" value="1"/>
</dbReference>
<feature type="domain" description="D-isomer specific 2-hydroxyacid dehydrogenase catalytic" evidence="5">
    <location>
        <begin position="31"/>
        <end position="322"/>
    </location>
</feature>
<dbReference type="InterPro" id="IPR050418">
    <property type="entry name" value="D-iso_2-hydroxyacid_DH_PdxB"/>
</dbReference>
<name>A0A5E4VQI4_9BURK</name>
<accession>A0A5E4VQI4</accession>
<dbReference type="SUPFAM" id="SSF51735">
    <property type="entry name" value="NAD(P)-binding Rossmann-fold domains"/>
    <property type="match status" value="1"/>
</dbReference>
<gene>
    <name evidence="7" type="primary">hprA_2</name>
    <name evidence="7" type="ORF">PCE31107_02758</name>
</gene>
<evidence type="ECO:0000259" key="5">
    <source>
        <dbReference type="Pfam" id="PF00389"/>
    </source>
</evidence>
<dbReference type="GO" id="GO:0008465">
    <property type="term" value="F:hydroxypyruvate reductase (NADH) activity"/>
    <property type="evidence" value="ECO:0007669"/>
    <property type="project" value="UniProtKB-EC"/>
</dbReference>
<keyword evidence="3" id="KW-0520">NAD</keyword>
<evidence type="ECO:0000256" key="1">
    <source>
        <dbReference type="ARBA" id="ARBA00005854"/>
    </source>
</evidence>
<dbReference type="PROSITE" id="PS00670">
    <property type="entry name" value="D_2_HYDROXYACID_DH_2"/>
    <property type="match status" value="1"/>
</dbReference>
<comment type="similarity">
    <text evidence="1 4">Belongs to the D-isomer specific 2-hydroxyacid dehydrogenase family.</text>
</comment>
<evidence type="ECO:0000313" key="8">
    <source>
        <dbReference type="Proteomes" id="UP000396788"/>
    </source>
</evidence>
<evidence type="ECO:0000313" key="7">
    <source>
        <dbReference type="EMBL" id="VVE13310.1"/>
    </source>
</evidence>
<dbReference type="AlphaFoldDB" id="A0A5E4VQI4"/>
<evidence type="ECO:0000259" key="6">
    <source>
        <dbReference type="Pfam" id="PF02826"/>
    </source>
</evidence>
<proteinExistence type="inferred from homology"/>
<evidence type="ECO:0000256" key="3">
    <source>
        <dbReference type="ARBA" id="ARBA00023027"/>
    </source>
</evidence>
<dbReference type="InterPro" id="IPR036291">
    <property type="entry name" value="NAD(P)-bd_dom_sf"/>
</dbReference>
<dbReference type="EMBL" id="CABPRY010000005">
    <property type="protein sequence ID" value="VVE13310.1"/>
    <property type="molecule type" value="Genomic_DNA"/>
</dbReference>
<dbReference type="GO" id="GO:0051287">
    <property type="term" value="F:NAD binding"/>
    <property type="evidence" value="ECO:0007669"/>
    <property type="project" value="InterPro"/>
</dbReference>
<sequence>MEKVRPLRVVFLDSDSIAGRINLLQLAFPHDLVVHGHTSPSEVAARVEHADIVITNKVRLDTTAIAAATRLKLIAVAATGTDVLDLQACFHHGVQVSNIRNYAACTVPEHTFALIFALRRSLLSYRDAVRAGRWQEVGRFCFFDHPIRDLHGSTIGIIGDGVLGQAVAAIARALGMCVLRSERKGATRLRDGFTPFDEMLSRSDIISLHCPLLPATCNMIGAPEFARMEQKPLLINTARGGLVNELALVEAIKSGVLTGAAFDVATEEPPSPTHPFQELRDYSNFILTPHIAWASEQAIEGLMKQLSENISSFVAGEPRNLVALSR</sequence>
<dbReference type="PANTHER" id="PTHR43761:SF1">
    <property type="entry name" value="D-ISOMER SPECIFIC 2-HYDROXYACID DEHYDROGENASE CATALYTIC DOMAIN-CONTAINING PROTEIN-RELATED"/>
    <property type="match status" value="1"/>
</dbReference>